<evidence type="ECO:0000256" key="3">
    <source>
        <dbReference type="ARBA" id="ARBA00022741"/>
    </source>
</evidence>
<dbReference type="GO" id="GO:0005524">
    <property type="term" value="F:ATP binding"/>
    <property type="evidence" value="ECO:0007669"/>
    <property type="project" value="UniProtKB-KW"/>
</dbReference>
<evidence type="ECO:0000313" key="7">
    <source>
        <dbReference type="Proteomes" id="UP000308199"/>
    </source>
</evidence>
<dbReference type="InterPro" id="IPR003593">
    <property type="entry name" value="AAA+_ATPase"/>
</dbReference>
<evidence type="ECO:0000256" key="4">
    <source>
        <dbReference type="ARBA" id="ARBA00022840"/>
    </source>
</evidence>
<comment type="similarity">
    <text evidence="1">Belongs to the ABC transporter superfamily.</text>
</comment>
<dbReference type="InterPro" id="IPR003439">
    <property type="entry name" value="ABC_transporter-like_ATP-bd"/>
</dbReference>
<reference evidence="6 7" key="1">
    <citation type="submission" date="2019-02" db="EMBL/GenBank/DDBJ databases">
        <title>Genome sequencing of the rare red list fungi Phellinidium pouzarii.</title>
        <authorList>
            <person name="Buettner E."/>
            <person name="Kellner H."/>
        </authorList>
    </citation>
    <scope>NUCLEOTIDE SEQUENCE [LARGE SCALE GENOMIC DNA]</scope>
    <source>
        <strain evidence="6 7">DSM 108285</strain>
    </source>
</reference>
<evidence type="ECO:0000256" key="2">
    <source>
        <dbReference type="ARBA" id="ARBA00022448"/>
    </source>
</evidence>
<dbReference type="Proteomes" id="UP000308199">
    <property type="component" value="Unassembled WGS sequence"/>
</dbReference>
<sequence length="559" mass="62651">MMFGLAKNNHISLRELQVSRANYAYCYSRHITLSRARLFARKSESDSNLNTIINIPRANVYRFGDGNMATPIFKDLEWTVKDGESWAIVGPAGSEKTHLLDMLLGYMRVSPAPNGGIYPFLGLTDPPQNPLQCIARVSFIAQRRAAGGAFYDYTARYGAVREDDRLTLREVLFAELKNEDSRAEFDVLAEKLELKHLLDLPFIVLSNGQTRRASIAKALLSKPELLLLDEPLTGLDINHRPKLIGLLHELHETRKPRVLMALRPQDPLPEWITHVALVEGQYVRTQTRASAMPLLEQRAAPKTAPVEAQRTDGDELVSMKDVNVGYHERHVLKNINWTIKEGERWHLHGSNGSGKTTLLSLLTGDHPQSYTQRHLVLFEKPRRRQPTASLQRLVGCASPEVAAAFPRRLGARALSVRDAIATGFEGTFAYRPRTPEMECRVDELLAHLGPARWSVVGSDGNGEKLTADFGARAFAELAPGEQSIVLLMRALVNEAPLLVLDEVFAGMDSRMIAAATDYLRNELDSKQAVVFVTHWEEEVPWYGQTMRKIRLEDGQATIQ</sequence>
<dbReference type="Pfam" id="PF00005">
    <property type="entry name" value="ABC_tran"/>
    <property type="match status" value="2"/>
</dbReference>
<dbReference type="PANTHER" id="PTHR43117">
    <property type="entry name" value="OSMOPROTECTANT IMPORT ATP-BINDING PROTEIN OSMV"/>
    <property type="match status" value="1"/>
</dbReference>
<keyword evidence="2" id="KW-0813">Transport</keyword>
<protein>
    <recommendedName>
        <fullName evidence="5">ABC transporter domain-containing protein</fullName>
    </recommendedName>
</protein>
<dbReference type="OrthoDB" id="10255969at2759"/>
<dbReference type="PROSITE" id="PS50893">
    <property type="entry name" value="ABC_TRANSPORTER_2"/>
    <property type="match status" value="2"/>
</dbReference>
<evidence type="ECO:0000259" key="5">
    <source>
        <dbReference type="PROSITE" id="PS50893"/>
    </source>
</evidence>
<keyword evidence="4" id="KW-0067">ATP-binding</keyword>
<feature type="domain" description="ABC transporter" evidence="5">
    <location>
        <begin position="317"/>
        <end position="558"/>
    </location>
</feature>
<dbReference type="PANTHER" id="PTHR43117:SF4">
    <property type="entry name" value="OSMOPROTECTANT IMPORT ATP-BINDING PROTEIN OSMV"/>
    <property type="match status" value="1"/>
</dbReference>
<dbReference type="EMBL" id="SGPK01000211">
    <property type="protein sequence ID" value="THH06175.1"/>
    <property type="molecule type" value="Genomic_DNA"/>
</dbReference>
<dbReference type="Gene3D" id="3.40.50.300">
    <property type="entry name" value="P-loop containing nucleotide triphosphate hydrolases"/>
    <property type="match status" value="2"/>
</dbReference>
<name>A0A4S4L4C3_9AGAM</name>
<dbReference type="AlphaFoldDB" id="A0A4S4L4C3"/>
<keyword evidence="3" id="KW-0547">Nucleotide-binding</keyword>
<keyword evidence="7" id="KW-1185">Reference proteome</keyword>
<evidence type="ECO:0000313" key="6">
    <source>
        <dbReference type="EMBL" id="THH06175.1"/>
    </source>
</evidence>
<accession>A0A4S4L4C3</accession>
<gene>
    <name evidence="6" type="ORF">EW145_g4274</name>
</gene>
<evidence type="ECO:0000256" key="1">
    <source>
        <dbReference type="ARBA" id="ARBA00005417"/>
    </source>
</evidence>
<organism evidence="6 7">
    <name type="scientific">Phellinidium pouzarii</name>
    <dbReference type="NCBI Taxonomy" id="167371"/>
    <lineage>
        <taxon>Eukaryota</taxon>
        <taxon>Fungi</taxon>
        <taxon>Dikarya</taxon>
        <taxon>Basidiomycota</taxon>
        <taxon>Agaricomycotina</taxon>
        <taxon>Agaricomycetes</taxon>
        <taxon>Hymenochaetales</taxon>
        <taxon>Hymenochaetaceae</taxon>
        <taxon>Phellinidium</taxon>
    </lineage>
</organism>
<proteinExistence type="inferred from homology"/>
<feature type="domain" description="ABC transporter" evidence="5">
    <location>
        <begin position="55"/>
        <end position="305"/>
    </location>
</feature>
<dbReference type="GO" id="GO:0016887">
    <property type="term" value="F:ATP hydrolysis activity"/>
    <property type="evidence" value="ECO:0007669"/>
    <property type="project" value="InterPro"/>
</dbReference>
<dbReference type="SUPFAM" id="SSF52540">
    <property type="entry name" value="P-loop containing nucleoside triphosphate hydrolases"/>
    <property type="match status" value="2"/>
</dbReference>
<comment type="caution">
    <text evidence="6">The sequence shown here is derived from an EMBL/GenBank/DDBJ whole genome shotgun (WGS) entry which is preliminary data.</text>
</comment>
<dbReference type="SMART" id="SM00382">
    <property type="entry name" value="AAA"/>
    <property type="match status" value="2"/>
</dbReference>
<dbReference type="InterPro" id="IPR027417">
    <property type="entry name" value="P-loop_NTPase"/>
</dbReference>